<name>X1BFP6_9ZZZZ</name>
<accession>X1BFP6</accession>
<feature type="non-terminal residue" evidence="1">
    <location>
        <position position="68"/>
    </location>
</feature>
<gene>
    <name evidence="1" type="ORF">S01H4_23708</name>
</gene>
<organism evidence="1">
    <name type="scientific">marine sediment metagenome</name>
    <dbReference type="NCBI Taxonomy" id="412755"/>
    <lineage>
        <taxon>unclassified sequences</taxon>
        <taxon>metagenomes</taxon>
        <taxon>ecological metagenomes</taxon>
    </lineage>
</organism>
<comment type="caution">
    <text evidence="1">The sequence shown here is derived from an EMBL/GenBank/DDBJ whole genome shotgun (WGS) entry which is preliminary data.</text>
</comment>
<proteinExistence type="predicted"/>
<evidence type="ECO:0000313" key="1">
    <source>
        <dbReference type="EMBL" id="GAG80007.1"/>
    </source>
</evidence>
<evidence type="ECO:0008006" key="2">
    <source>
        <dbReference type="Google" id="ProtNLM"/>
    </source>
</evidence>
<dbReference type="EMBL" id="BART01011041">
    <property type="protein sequence ID" value="GAG80007.1"/>
    <property type="molecule type" value="Genomic_DNA"/>
</dbReference>
<sequence length="68" mass="8162">MNEAVESIPFEKYLLKNRLILKEDKLFLICDECGNEIGAYQSNRGRTKSFCDDCLKKHRREKDKNYFR</sequence>
<dbReference type="AlphaFoldDB" id="X1BFP6"/>
<protein>
    <recommendedName>
        <fullName evidence="2">DksA C4-type domain-containing protein</fullName>
    </recommendedName>
</protein>
<reference evidence="1" key="1">
    <citation type="journal article" date="2014" name="Front. Microbiol.">
        <title>High frequency of phylogenetically diverse reductive dehalogenase-homologous genes in deep subseafloor sedimentary metagenomes.</title>
        <authorList>
            <person name="Kawai M."/>
            <person name="Futagami T."/>
            <person name="Toyoda A."/>
            <person name="Takaki Y."/>
            <person name="Nishi S."/>
            <person name="Hori S."/>
            <person name="Arai W."/>
            <person name="Tsubouchi T."/>
            <person name="Morono Y."/>
            <person name="Uchiyama I."/>
            <person name="Ito T."/>
            <person name="Fujiyama A."/>
            <person name="Inagaki F."/>
            <person name="Takami H."/>
        </authorList>
    </citation>
    <scope>NUCLEOTIDE SEQUENCE</scope>
    <source>
        <strain evidence="1">Expedition CK06-06</strain>
    </source>
</reference>